<dbReference type="Pfam" id="PF01948">
    <property type="entry name" value="PyrI"/>
    <property type="match status" value="1"/>
</dbReference>
<proteinExistence type="inferred from homology"/>
<name>A0A0Q4B614_9BACT</name>
<keyword evidence="2 4" id="KW-0862">Zinc</keyword>
<comment type="cofactor">
    <cofactor evidence="4">
        <name>Zn(2+)</name>
        <dbReference type="ChEBI" id="CHEBI:29105"/>
    </cofactor>
    <text evidence="4">Binds 1 zinc ion per subunit.</text>
</comment>
<dbReference type="InterPro" id="IPR036792">
    <property type="entry name" value="Asp_carbatrfase_reg_C_sf"/>
</dbReference>
<keyword evidence="8" id="KW-1185">Reference proteome</keyword>
<comment type="similarity">
    <text evidence="4">Belongs to the PyrI family.</text>
</comment>
<organism evidence="7 8">
    <name type="scientific">Candidatus [Bacteroides] periocalifornicus</name>
    <dbReference type="NCBI Taxonomy" id="1702214"/>
    <lineage>
        <taxon>Bacteria</taxon>
        <taxon>Pseudomonadati</taxon>
        <taxon>Bacteroidota</taxon>
    </lineage>
</organism>
<feature type="binding site" evidence="4">
    <location>
        <position position="114"/>
    </location>
    <ligand>
        <name>Zn(2+)</name>
        <dbReference type="ChEBI" id="CHEBI:29105"/>
    </ligand>
</feature>
<dbReference type="InterPro" id="IPR020542">
    <property type="entry name" value="Asp_carbamoyltrfase_reg_C"/>
</dbReference>
<comment type="subunit">
    <text evidence="4">Contains catalytic and regulatory chains.</text>
</comment>
<evidence type="ECO:0000259" key="5">
    <source>
        <dbReference type="Pfam" id="PF01948"/>
    </source>
</evidence>
<dbReference type="Gene3D" id="2.30.30.20">
    <property type="entry name" value="Aspartate carbamoyltransferase regulatory subunit, C-terminal domain"/>
    <property type="match status" value="1"/>
</dbReference>
<feature type="binding site" evidence="4">
    <location>
        <position position="137"/>
    </location>
    <ligand>
        <name>Zn(2+)</name>
        <dbReference type="ChEBI" id="CHEBI:29105"/>
    </ligand>
</feature>
<dbReference type="AlphaFoldDB" id="A0A0Q4B614"/>
<dbReference type="PATRIC" id="fig|1702214.3.peg.65"/>
<evidence type="ECO:0000256" key="2">
    <source>
        <dbReference type="ARBA" id="ARBA00022833"/>
    </source>
</evidence>
<dbReference type="Proteomes" id="UP000054172">
    <property type="component" value="Unassembled WGS sequence"/>
</dbReference>
<evidence type="ECO:0000313" key="7">
    <source>
        <dbReference type="EMBL" id="KQM09365.1"/>
    </source>
</evidence>
<comment type="caution">
    <text evidence="7">The sequence shown here is derived from an EMBL/GenBank/DDBJ whole genome shotgun (WGS) entry which is preliminary data.</text>
</comment>
<dbReference type="GO" id="GO:0016740">
    <property type="term" value="F:transferase activity"/>
    <property type="evidence" value="ECO:0007669"/>
    <property type="project" value="UniProtKB-KW"/>
</dbReference>
<dbReference type="STRING" id="1702214.AL399_01920"/>
<dbReference type="EMBL" id="LIIK01000006">
    <property type="protein sequence ID" value="KQM09365.1"/>
    <property type="molecule type" value="Genomic_DNA"/>
</dbReference>
<keyword evidence="1 4" id="KW-0479">Metal-binding</keyword>
<accession>A0A0Q4B614</accession>
<dbReference type="PANTHER" id="PTHR35805">
    <property type="entry name" value="ASPARTATE CARBAMOYLTRANSFERASE REGULATORY CHAIN"/>
    <property type="match status" value="1"/>
</dbReference>
<comment type="function">
    <text evidence="4">Involved in allosteric regulation of aspartate carbamoyltransferase.</text>
</comment>
<sequence length="154" mass="17403">MASGKELVVSAIENGTVIDHIPADALFKVVKILGLENEGRQMTFGVNLESRRMGRKGIIKVAERFFEPAEINRIALVAPHAKLNIIRNYEVTEKREVSLPDSIVGIVKCMNPKCITNHQAVMPKFEVVSRDPVSLRCHYCEKITDQEHMEYLND</sequence>
<feature type="binding site" evidence="4">
    <location>
        <position position="140"/>
    </location>
    <ligand>
        <name>Zn(2+)</name>
        <dbReference type="ChEBI" id="CHEBI:29105"/>
    </ligand>
</feature>
<feature type="domain" description="Aspartate carbamoyltransferase regulatory subunit N-terminal" evidence="5">
    <location>
        <begin position="8"/>
        <end position="97"/>
    </location>
</feature>
<evidence type="ECO:0000313" key="8">
    <source>
        <dbReference type="Proteomes" id="UP000054172"/>
    </source>
</evidence>
<dbReference type="SUPFAM" id="SSF54893">
    <property type="entry name" value="Aspartate carbamoyltransferase, Regulatory-chain, N-terminal domain"/>
    <property type="match status" value="1"/>
</dbReference>
<dbReference type="PANTHER" id="PTHR35805:SF1">
    <property type="entry name" value="ASPARTATE CARBAMOYLTRANSFERASE REGULATORY CHAIN"/>
    <property type="match status" value="1"/>
</dbReference>
<dbReference type="Gene3D" id="3.30.70.140">
    <property type="entry name" value="Aspartate carbamoyltransferase regulatory subunit, N-terminal domain"/>
    <property type="match status" value="1"/>
</dbReference>
<dbReference type="Pfam" id="PF02748">
    <property type="entry name" value="PyrI_C"/>
    <property type="match status" value="1"/>
</dbReference>
<evidence type="ECO:0000256" key="1">
    <source>
        <dbReference type="ARBA" id="ARBA00022723"/>
    </source>
</evidence>
<dbReference type="InterPro" id="IPR002801">
    <property type="entry name" value="Asp_carbamoylTrfase_reg"/>
</dbReference>
<dbReference type="InterPro" id="IPR036793">
    <property type="entry name" value="Asp_carbatrfase_reg_N_sf"/>
</dbReference>
<dbReference type="GO" id="GO:0006207">
    <property type="term" value="P:'de novo' pyrimidine nucleobase biosynthetic process"/>
    <property type="evidence" value="ECO:0007669"/>
    <property type="project" value="InterPro"/>
</dbReference>
<feature type="domain" description="Aspartate carbamoyltransferase regulatory subunit C-terminal" evidence="6">
    <location>
        <begin position="103"/>
        <end position="148"/>
    </location>
</feature>
<dbReference type="SUPFAM" id="SSF57825">
    <property type="entry name" value="Aspartate carbamoyltransferase, Regulatory-chain, C-terminal domain"/>
    <property type="match status" value="1"/>
</dbReference>
<evidence type="ECO:0000259" key="6">
    <source>
        <dbReference type="Pfam" id="PF02748"/>
    </source>
</evidence>
<dbReference type="GO" id="GO:0009347">
    <property type="term" value="C:aspartate carbamoyltransferase complex"/>
    <property type="evidence" value="ECO:0007669"/>
    <property type="project" value="InterPro"/>
</dbReference>
<evidence type="ECO:0000256" key="4">
    <source>
        <dbReference type="HAMAP-Rule" id="MF_00002"/>
    </source>
</evidence>
<dbReference type="HAMAP" id="MF_00002">
    <property type="entry name" value="Asp_carb_tr_reg"/>
    <property type="match status" value="1"/>
</dbReference>
<dbReference type="NCBIfam" id="TIGR00240">
    <property type="entry name" value="ATCase_reg"/>
    <property type="match status" value="1"/>
</dbReference>
<feature type="binding site" evidence="4">
    <location>
        <position position="109"/>
    </location>
    <ligand>
        <name>Zn(2+)</name>
        <dbReference type="ChEBI" id="CHEBI:29105"/>
    </ligand>
</feature>
<protein>
    <recommendedName>
        <fullName evidence="4">Aspartate carbamoyltransferase regulatory chain</fullName>
    </recommendedName>
</protein>
<dbReference type="GO" id="GO:0046872">
    <property type="term" value="F:metal ion binding"/>
    <property type="evidence" value="ECO:0007669"/>
    <property type="project" value="UniProtKB-KW"/>
</dbReference>
<evidence type="ECO:0000256" key="3">
    <source>
        <dbReference type="ARBA" id="ARBA00022975"/>
    </source>
</evidence>
<dbReference type="GO" id="GO:0006221">
    <property type="term" value="P:pyrimidine nucleotide biosynthetic process"/>
    <property type="evidence" value="ECO:0007669"/>
    <property type="project" value="UniProtKB-UniRule"/>
</dbReference>
<gene>
    <name evidence="4" type="primary">pyrI</name>
    <name evidence="7" type="ORF">AL399_01920</name>
</gene>
<dbReference type="InterPro" id="IPR020545">
    <property type="entry name" value="Asp_carbamoyltransf_reg_N"/>
</dbReference>
<reference evidence="7" key="1">
    <citation type="submission" date="2015-08" db="EMBL/GenBank/DDBJ databases">
        <title>Candidatus Bacteriodes Periocalifornicus.</title>
        <authorList>
            <person name="McLean J.S."/>
            <person name="Kelley S."/>
        </authorList>
    </citation>
    <scope>NUCLEOTIDE SEQUENCE [LARGE SCALE GENOMIC DNA]</scope>
    <source>
        <strain evidence="7">12B</strain>
    </source>
</reference>
<keyword evidence="3 4" id="KW-0665">Pyrimidine biosynthesis</keyword>